<keyword evidence="2" id="KW-1133">Transmembrane helix</keyword>
<sequence>MGKRSGAIRWAAAAGLGAATLSAAGVVGGLASGVAGAASLSCASQLSGSNNLCVVGSNGVLTVTPAASLNTSPLVIHGVANAMLGTLSSNGTTSFPASGAQWVSGLQGTLAGITASISIQDDGTATGTYDPSTGQVSLSGNLRVSLSAPTGPCTYTQPFQVSGSLGSPSASGGVYTATGTVTQASTPVDITNDATGSGCGVAESVLKGATQTLSLPVTAYTTVNPSTITASSSSSTSSTPTSSTPSSSTPSSSTPSTSASGTVPSASTGEPWSGWTWWAAIGGVAVAGAGLLVLGSVRRRGVSQRS</sequence>
<comment type="caution">
    <text evidence="3">The sequence shown here is derived from an EMBL/GenBank/DDBJ whole genome shotgun (WGS) entry which is preliminary data.</text>
</comment>
<evidence type="ECO:0000256" key="2">
    <source>
        <dbReference type="SAM" id="Phobius"/>
    </source>
</evidence>
<feature type="region of interest" description="Disordered" evidence="1">
    <location>
        <begin position="227"/>
        <end position="268"/>
    </location>
</feature>
<keyword evidence="2" id="KW-0812">Transmembrane</keyword>
<evidence type="ECO:0000313" key="3">
    <source>
        <dbReference type="EMBL" id="MFC0081190.1"/>
    </source>
</evidence>
<gene>
    <name evidence="3" type="ORF">ACFFRE_03320</name>
</gene>
<keyword evidence="4" id="KW-1185">Reference proteome</keyword>
<proteinExistence type="predicted"/>
<evidence type="ECO:0000313" key="4">
    <source>
        <dbReference type="Proteomes" id="UP001589788"/>
    </source>
</evidence>
<keyword evidence="2" id="KW-0472">Membrane</keyword>
<accession>A0ABV6C0I0</accession>
<name>A0ABV6C0I0_9ACTN</name>
<dbReference type="Proteomes" id="UP001589788">
    <property type="component" value="Unassembled WGS sequence"/>
</dbReference>
<feature type="transmembrane region" description="Helical" evidence="2">
    <location>
        <begin position="275"/>
        <end position="297"/>
    </location>
</feature>
<evidence type="ECO:0000256" key="1">
    <source>
        <dbReference type="SAM" id="MobiDB-lite"/>
    </source>
</evidence>
<reference evidence="3 4" key="1">
    <citation type="submission" date="2024-09" db="EMBL/GenBank/DDBJ databases">
        <authorList>
            <person name="Sun Q."/>
            <person name="Mori K."/>
        </authorList>
    </citation>
    <scope>NUCLEOTIDE SEQUENCE [LARGE SCALE GENOMIC DNA]</scope>
    <source>
        <strain evidence="3 4">JCM 15389</strain>
    </source>
</reference>
<protein>
    <submittedName>
        <fullName evidence="3">Uncharacterized protein</fullName>
    </submittedName>
</protein>
<dbReference type="RefSeq" id="WP_248107936.1">
    <property type="nucleotide sequence ID" value="NZ_JAKHEX010000012.1"/>
</dbReference>
<organism evidence="3 4">
    <name type="scientific">Aciditerrimonas ferrireducens</name>
    <dbReference type="NCBI Taxonomy" id="667306"/>
    <lineage>
        <taxon>Bacteria</taxon>
        <taxon>Bacillati</taxon>
        <taxon>Actinomycetota</taxon>
        <taxon>Acidimicrobiia</taxon>
        <taxon>Acidimicrobiales</taxon>
        <taxon>Acidimicrobiaceae</taxon>
        <taxon>Aciditerrimonas</taxon>
    </lineage>
</organism>
<dbReference type="EMBL" id="JBHLYQ010000019">
    <property type="protein sequence ID" value="MFC0081190.1"/>
    <property type="molecule type" value="Genomic_DNA"/>
</dbReference>